<dbReference type="InterPro" id="IPR007461">
    <property type="entry name" value="Ysc84_actin-binding"/>
</dbReference>
<feature type="compositionally biased region" description="Low complexity" evidence="4">
    <location>
        <begin position="662"/>
        <end position="673"/>
    </location>
</feature>
<gene>
    <name evidence="6" type="ORF">BMF94_0844</name>
</gene>
<name>A0A2S5BH77_9BASI</name>
<dbReference type="InterPro" id="IPR001452">
    <property type="entry name" value="SH3_domain"/>
</dbReference>
<dbReference type="InterPro" id="IPR036028">
    <property type="entry name" value="SH3-like_dom_sf"/>
</dbReference>
<feature type="compositionally biased region" description="Polar residues" evidence="4">
    <location>
        <begin position="598"/>
        <end position="621"/>
    </location>
</feature>
<dbReference type="EC" id="2.7.10.2" evidence="6"/>
<dbReference type="GO" id="GO:0051017">
    <property type="term" value="P:actin filament bundle assembly"/>
    <property type="evidence" value="ECO:0007669"/>
    <property type="project" value="TreeGrafter"/>
</dbReference>
<dbReference type="STRING" id="741276.A0A2S5BH77"/>
<evidence type="ECO:0000256" key="2">
    <source>
        <dbReference type="ARBA" id="ARBA00022443"/>
    </source>
</evidence>
<dbReference type="GO" id="GO:0030479">
    <property type="term" value="C:actin cortical patch"/>
    <property type="evidence" value="ECO:0007669"/>
    <property type="project" value="TreeGrafter"/>
</dbReference>
<feature type="compositionally biased region" description="Low complexity" evidence="4">
    <location>
        <begin position="420"/>
        <end position="443"/>
    </location>
</feature>
<dbReference type="EMBL" id="PJQD01000008">
    <property type="protein sequence ID" value="POY76121.1"/>
    <property type="molecule type" value="Genomic_DNA"/>
</dbReference>
<dbReference type="SUPFAM" id="SSF50044">
    <property type="entry name" value="SH3-domain"/>
    <property type="match status" value="1"/>
</dbReference>
<evidence type="ECO:0000256" key="1">
    <source>
        <dbReference type="ARBA" id="ARBA00007761"/>
    </source>
</evidence>
<feature type="region of interest" description="Disordered" evidence="4">
    <location>
        <begin position="365"/>
        <end position="633"/>
    </location>
</feature>
<feature type="compositionally biased region" description="Basic and acidic residues" evidence="4">
    <location>
        <begin position="502"/>
        <end position="514"/>
    </location>
</feature>
<keyword evidence="6" id="KW-0829">Tyrosine-protein kinase</keyword>
<proteinExistence type="inferred from homology"/>
<dbReference type="PANTHER" id="PTHR15629">
    <property type="entry name" value="SH3YL1 PROTEIN"/>
    <property type="match status" value="1"/>
</dbReference>
<feature type="compositionally biased region" description="Basic and acidic residues" evidence="4">
    <location>
        <begin position="250"/>
        <end position="275"/>
    </location>
</feature>
<feature type="region of interest" description="Disordered" evidence="4">
    <location>
        <begin position="654"/>
        <end position="676"/>
    </location>
</feature>
<feature type="compositionally biased region" description="Low complexity" evidence="4">
    <location>
        <begin position="622"/>
        <end position="633"/>
    </location>
</feature>
<feature type="compositionally biased region" description="Basic and acidic residues" evidence="4">
    <location>
        <begin position="402"/>
        <end position="419"/>
    </location>
</feature>
<feature type="compositionally biased region" description="Low complexity" evidence="4">
    <location>
        <begin position="517"/>
        <end position="531"/>
    </location>
</feature>
<dbReference type="PROSITE" id="PS50002">
    <property type="entry name" value="SH3"/>
    <property type="match status" value="1"/>
</dbReference>
<evidence type="ECO:0000256" key="3">
    <source>
        <dbReference type="PROSITE-ProRule" id="PRU00192"/>
    </source>
</evidence>
<dbReference type="InterPro" id="IPR033643">
    <property type="entry name" value="SYLF_SH3YL1-like"/>
</dbReference>
<dbReference type="GO" id="GO:0004715">
    <property type="term" value="F:non-membrane spanning protein tyrosine kinase activity"/>
    <property type="evidence" value="ECO:0007669"/>
    <property type="project" value="UniProtKB-EC"/>
</dbReference>
<dbReference type="Pfam" id="PF04366">
    <property type="entry name" value="Ysc84"/>
    <property type="match status" value="1"/>
</dbReference>
<dbReference type="PRINTS" id="PR00452">
    <property type="entry name" value="SH3DOMAIN"/>
</dbReference>
<feature type="compositionally biased region" description="Polar residues" evidence="4">
    <location>
        <begin position="561"/>
        <end position="571"/>
    </location>
</feature>
<dbReference type="OrthoDB" id="443981at2759"/>
<dbReference type="GO" id="GO:0051015">
    <property type="term" value="F:actin filament binding"/>
    <property type="evidence" value="ECO:0007669"/>
    <property type="project" value="TreeGrafter"/>
</dbReference>
<feature type="region of interest" description="Disordered" evidence="4">
    <location>
        <begin position="223"/>
        <end position="275"/>
    </location>
</feature>
<evidence type="ECO:0000256" key="4">
    <source>
        <dbReference type="SAM" id="MobiDB-lite"/>
    </source>
</evidence>
<dbReference type="Pfam" id="PF00018">
    <property type="entry name" value="SH3_1"/>
    <property type="match status" value="1"/>
</dbReference>
<evidence type="ECO:0000313" key="6">
    <source>
        <dbReference type="EMBL" id="POY76121.1"/>
    </source>
</evidence>
<keyword evidence="6" id="KW-0418">Kinase</keyword>
<feature type="region of interest" description="Disordered" evidence="4">
    <location>
        <begin position="310"/>
        <end position="345"/>
    </location>
</feature>
<accession>A0A2S5BH77</accession>
<feature type="compositionally biased region" description="Polar residues" evidence="4">
    <location>
        <begin position="377"/>
        <end position="394"/>
    </location>
</feature>
<dbReference type="InterPro" id="IPR051702">
    <property type="entry name" value="SH3_domain_YSC84-like"/>
</dbReference>
<dbReference type="GO" id="GO:0051666">
    <property type="term" value="P:actin cortical patch localization"/>
    <property type="evidence" value="ECO:0007669"/>
    <property type="project" value="TreeGrafter"/>
</dbReference>
<reference evidence="6 7" key="1">
    <citation type="journal article" date="2018" name="Front. Microbiol.">
        <title>Prospects for Fungal Bioremediation of Acidic Radioactive Waste Sites: Characterization and Genome Sequence of Rhodotorula taiwanensis MD1149.</title>
        <authorList>
            <person name="Tkavc R."/>
            <person name="Matrosova V.Y."/>
            <person name="Grichenko O.E."/>
            <person name="Gostincar C."/>
            <person name="Volpe R.P."/>
            <person name="Klimenkova P."/>
            <person name="Gaidamakova E.K."/>
            <person name="Zhou C.E."/>
            <person name="Stewart B.J."/>
            <person name="Lyman M.G."/>
            <person name="Malfatti S.A."/>
            <person name="Rubinfeld B."/>
            <person name="Courtot M."/>
            <person name="Singh J."/>
            <person name="Dalgard C.L."/>
            <person name="Hamilton T."/>
            <person name="Frey K.G."/>
            <person name="Gunde-Cimerman N."/>
            <person name="Dugan L."/>
            <person name="Daly M.J."/>
        </authorList>
    </citation>
    <scope>NUCLEOTIDE SEQUENCE [LARGE SCALE GENOMIC DNA]</scope>
    <source>
        <strain evidence="6 7">MD1149</strain>
    </source>
</reference>
<dbReference type="CDD" id="cd11525">
    <property type="entry name" value="SYLF_SH3YL1_like"/>
    <property type="match status" value="1"/>
</dbReference>
<dbReference type="GO" id="GO:0035091">
    <property type="term" value="F:phosphatidylinositol binding"/>
    <property type="evidence" value="ECO:0007669"/>
    <property type="project" value="TreeGrafter"/>
</dbReference>
<dbReference type="Gene3D" id="2.30.30.40">
    <property type="entry name" value="SH3 Domains"/>
    <property type="match status" value="1"/>
</dbReference>
<keyword evidence="2 3" id="KW-0728">SH3 domain</keyword>
<keyword evidence="7" id="KW-1185">Reference proteome</keyword>
<comment type="caution">
    <text evidence="6">The sequence shown here is derived from an EMBL/GenBank/DDBJ whole genome shotgun (WGS) entry which is preliminary data.</text>
</comment>
<keyword evidence="6" id="KW-0808">Transferase</keyword>
<evidence type="ECO:0000313" key="7">
    <source>
        <dbReference type="Proteomes" id="UP000237144"/>
    </source>
</evidence>
<comment type="similarity">
    <text evidence="1">Belongs to the SH3YL1 family.</text>
</comment>
<dbReference type="Proteomes" id="UP000237144">
    <property type="component" value="Unassembled WGS sequence"/>
</dbReference>
<dbReference type="PANTHER" id="PTHR15629:SF2">
    <property type="entry name" value="SH3 DOMAIN-CONTAINING YSC84-LIKE PROTEIN 1"/>
    <property type="match status" value="1"/>
</dbReference>
<evidence type="ECO:0000259" key="5">
    <source>
        <dbReference type="PROSITE" id="PS50002"/>
    </source>
</evidence>
<sequence>MPSNPLPVNLPQECRKAQKIFQAFVDPHNGLDNVIPPSVLRRAKGFCLMSVAKAGFGFSARAGSGVVIARLSDGSWSAPSAVGTAGGGFGFQAGVELAEFLIILNSRAAVKTFMTKGSLMVGGNLSVAAGPLGRNVEGTGSLSAKGGVAAMYSYSRTKGLFGGASVEGSVLVERSDANAKAYGSNVTAAQLLSGSVDPPNWANGLITTITTLATGNVALPGGGWGLDSPMNTPTPGEDIDGDEEGYFSRARVEREKQRRTEAERDEHGLTPREYSERGYSFANSYAAGGSMGNKIASPEKEKSQIRSMLSGVGRNRSGSGSSKKSSKSATVASEDPFAGSIDDLPIKAPVSTGYANFETQFSSDFDVDSESRPTRPFSGTGSGTMSRNVSSTGVRSPSPGDSRSRGRDELMSFGDDKARNASASPSGSRNRSRAGSSASTGSSWFKRGSKTKVPTVSSGLRERAEQMKWGSDREGSTVLGSSRDNRDSFDSLDDEDAYGGRARFDDIGSRDQGRFRSSTIGASSGAGTVSAFDRAALSNQTRSRSSSSPLKPRGDDGKSPFDSNTSLSSTDGGAVPSRSDRNAYSAKPWDSEDDLFTSPPQLSHSARGSGASSPATITNGQRARSGTGASSASATNALDLRQVEADFAGVMQLSKHGGSGEVGSHSGSRSRSGTTGGGIGSAIALYDFPGVEPTDLPFKKGEVITILARDDEEWWKGRLRLREGLIPRNYVEAHFD</sequence>
<organism evidence="6 7">
    <name type="scientific">Rhodotorula taiwanensis</name>
    <dbReference type="NCBI Taxonomy" id="741276"/>
    <lineage>
        <taxon>Eukaryota</taxon>
        <taxon>Fungi</taxon>
        <taxon>Dikarya</taxon>
        <taxon>Basidiomycota</taxon>
        <taxon>Pucciniomycotina</taxon>
        <taxon>Microbotryomycetes</taxon>
        <taxon>Sporidiobolales</taxon>
        <taxon>Sporidiobolaceae</taxon>
        <taxon>Rhodotorula</taxon>
    </lineage>
</organism>
<protein>
    <submittedName>
        <fullName evidence="6">Putative Non-specific protein-tyrosine kinase</fullName>
        <ecNumber evidence="6">2.7.10.2</ecNumber>
    </submittedName>
</protein>
<feature type="compositionally biased region" description="Basic and acidic residues" evidence="4">
    <location>
        <begin position="460"/>
        <end position="475"/>
    </location>
</feature>
<dbReference type="SMART" id="SM00326">
    <property type="entry name" value="SH3"/>
    <property type="match status" value="1"/>
</dbReference>
<dbReference type="AlphaFoldDB" id="A0A2S5BH77"/>
<feature type="domain" description="SH3" evidence="5">
    <location>
        <begin position="677"/>
        <end position="736"/>
    </location>
</feature>